<keyword evidence="2" id="KW-0805">Transcription regulation</keyword>
<dbReference type="GO" id="GO:0032993">
    <property type="term" value="C:protein-DNA complex"/>
    <property type="evidence" value="ECO:0007669"/>
    <property type="project" value="TreeGrafter"/>
</dbReference>
<evidence type="ECO:0000313" key="6">
    <source>
        <dbReference type="EMBL" id="MBA8950541.1"/>
    </source>
</evidence>
<dbReference type="Pfam" id="PF03466">
    <property type="entry name" value="LysR_substrate"/>
    <property type="match status" value="1"/>
</dbReference>
<evidence type="ECO:0000256" key="1">
    <source>
        <dbReference type="ARBA" id="ARBA00009437"/>
    </source>
</evidence>
<proteinExistence type="inferred from homology"/>
<dbReference type="SUPFAM" id="SSF46785">
    <property type="entry name" value="Winged helix' DNA-binding domain"/>
    <property type="match status" value="1"/>
</dbReference>
<dbReference type="PANTHER" id="PTHR30346:SF29">
    <property type="entry name" value="LYSR SUBSTRATE-BINDING"/>
    <property type="match status" value="1"/>
</dbReference>
<dbReference type="Gene3D" id="1.10.10.10">
    <property type="entry name" value="Winged helix-like DNA-binding domain superfamily/Winged helix DNA-binding domain"/>
    <property type="match status" value="1"/>
</dbReference>
<dbReference type="PRINTS" id="PR00039">
    <property type="entry name" value="HTHLYSR"/>
</dbReference>
<dbReference type="SUPFAM" id="SSF53850">
    <property type="entry name" value="Periplasmic binding protein-like II"/>
    <property type="match status" value="1"/>
</dbReference>
<keyword evidence="3 6" id="KW-0238">DNA-binding</keyword>
<sequence>MELRQLRYFVAVVEEANFTRAAERLHVAQPGVSAQIRQLERELGQELLDRTGRAVRLTEAGRAVLPYARAALAAVEGARLAVDELTGLMRGRVAVGVVTSLPHRLLPDLLAGFHVEHPAVEIHLSEANSDRMVRDLLDGRLDLAFLGLAGDPPPGLAVQVVIDEEMALVVAPDDPLVGADPAPITVLRDRAVMSLPHGTGLRAVLENACAAAGFAPRVTFEVADPGMLAELAARGLGVTLVPRSLVDHYAGRLRAVEIDGADLRGRIVLAWRAEGPVSPAARALIERARALFPPGPAS</sequence>
<dbReference type="FunFam" id="1.10.10.10:FF:000001">
    <property type="entry name" value="LysR family transcriptional regulator"/>
    <property type="match status" value="1"/>
</dbReference>
<organism evidence="6 7">
    <name type="scientific">Actinomadura namibiensis</name>
    <dbReference type="NCBI Taxonomy" id="182080"/>
    <lineage>
        <taxon>Bacteria</taxon>
        <taxon>Bacillati</taxon>
        <taxon>Actinomycetota</taxon>
        <taxon>Actinomycetes</taxon>
        <taxon>Streptosporangiales</taxon>
        <taxon>Thermomonosporaceae</taxon>
        <taxon>Actinomadura</taxon>
    </lineage>
</organism>
<dbReference type="AlphaFoldDB" id="A0A7W3LLW4"/>
<evidence type="ECO:0000256" key="3">
    <source>
        <dbReference type="ARBA" id="ARBA00023125"/>
    </source>
</evidence>
<reference evidence="6 7" key="1">
    <citation type="submission" date="2020-08" db="EMBL/GenBank/DDBJ databases">
        <title>Genomic Encyclopedia of Type Strains, Phase IV (KMG-IV): sequencing the most valuable type-strain genomes for metagenomic binning, comparative biology and taxonomic classification.</title>
        <authorList>
            <person name="Goeker M."/>
        </authorList>
    </citation>
    <scope>NUCLEOTIDE SEQUENCE [LARGE SCALE GENOMIC DNA]</scope>
    <source>
        <strain evidence="6 7">DSM 44197</strain>
    </source>
</reference>
<dbReference type="Pfam" id="PF00126">
    <property type="entry name" value="HTH_1"/>
    <property type="match status" value="1"/>
</dbReference>
<dbReference type="RefSeq" id="WP_182842940.1">
    <property type="nucleotide sequence ID" value="NZ_JACJIA010000002.1"/>
</dbReference>
<evidence type="ECO:0000256" key="2">
    <source>
        <dbReference type="ARBA" id="ARBA00023015"/>
    </source>
</evidence>
<dbReference type="PANTHER" id="PTHR30346">
    <property type="entry name" value="TRANSCRIPTIONAL DUAL REGULATOR HCAR-RELATED"/>
    <property type="match status" value="1"/>
</dbReference>
<gene>
    <name evidence="6" type="ORF">HNR61_002154</name>
</gene>
<dbReference type="EMBL" id="JACJIA010000002">
    <property type="protein sequence ID" value="MBA8950541.1"/>
    <property type="molecule type" value="Genomic_DNA"/>
</dbReference>
<comment type="similarity">
    <text evidence="1">Belongs to the LysR transcriptional regulatory family.</text>
</comment>
<protein>
    <submittedName>
        <fullName evidence="6">DNA-binding transcriptional LysR family regulator</fullName>
    </submittedName>
</protein>
<dbReference type="InterPro" id="IPR005119">
    <property type="entry name" value="LysR_subst-bd"/>
</dbReference>
<evidence type="ECO:0000259" key="5">
    <source>
        <dbReference type="PROSITE" id="PS50931"/>
    </source>
</evidence>
<dbReference type="PROSITE" id="PS50931">
    <property type="entry name" value="HTH_LYSR"/>
    <property type="match status" value="1"/>
</dbReference>
<name>A0A7W3LLW4_ACTNM</name>
<dbReference type="GO" id="GO:0003700">
    <property type="term" value="F:DNA-binding transcription factor activity"/>
    <property type="evidence" value="ECO:0007669"/>
    <property type="project" value="InterPro"/>
</dbReference>
<dbReference type="Gene3D" id="3.40.190.290">
    <property type="match status" value="1"/>
</dbReference>
<dbReference type="Proteomes" id="UP000572680">
    <property type="component" value="Unassembled WGS sequence"/>
</dbReference>
<evidence type="ECO:0000256" key="4">
    <source>
        <dbReference type="ARBA" id="ARBA00023163"/>
    </source>
</evidence>
<keyword evidence="4" id="KW-0804">Transcription</keyword>
<dbReference type="InterPro" id="IPR000847">
    <property type="entry name" value="LysR_HTH_N"/>
</dbReference>
<feature type="domain" description="HTH lysR-type" evidence="5">
    <location>
        <begin position="1"/>
        <end position="58"/>
    </location>
</feature>
<dbReference type="GO" id="GO:0003677">
    <property type="term" value="F:DNA binding"/>
    <property type="evidence" value="ECO:0007669"/>
    <property type="project" value="UniProtKB-KW"/>
</dbReference>
<dbReference type="InterPro" id="IPR036390">
    <property type="entry name" value="WH_DNA-bd_sf"/>
</dbReference>
<evidence type="ECO:0000313" key="7">
    <source>
        <dbReference type="Proteomes" id="UP000572680"/>
    </source>
</evidence>
<dbReference type="InterPro" id="IPR036388">
    <property type="entry name" value="WH-like_DNA-bd_sf"/>
</dbReference>
<comment type="caution">
    <text evidence="6">The sequence shown here is derived from an EMBL/GenBank/DDBJ whole genome shotgun (WGS) entry which is preliminary data.</text>
</comment>
<accession>A0A7W3LLW4</accession>
<keyword evidence="7" id="KW-1185">Reference proteome</keyword>